<evidence type="ECO:0000259" key="19">
    <source>
        <dbReference type="PROSITE" id="PS50003"/>
    </source>
</evidence>
<dbReference type="Gene3D" id="2.60.40.150">
    <property type="entry name" value="C2 domain"/>
    <property type="match status" value="1"/>
</dbReference>
<dbReference type="Pfam" id="PF16457">
    <property type="entry name" value="PH_12"/>
    <property type="match status" value="1"/>
</dbReference>
<dbReference type="SUPFAM" id="SSF49562">
    <property type="entry name" value="C2 domain (Calcium/lipid-binding domain, CaLB)"/>
    <property type="match status" value="1"/>
</dbReference>
<keyword evidence="8" id="KW-0677">Repeat</keyword>
<dbReference type="SMART" id="SM00148">
    <property type="entry name" value="PLCXc"/>
    <property type="match status" value="1"/>
</dbReference>
<keyword evidence="11 17" id="KW-0442">Lipid degradation</keyword>
<feature type="domain" description="C2" evidence="20">
    <location>
        <begin position="708"/>
        <end position="837"/>
    </location>
</feature>
<dbReference type="GO" id="GO:0016042">
    <property type="term" value="P:lipid catabolic process"/>
    <property type="evidence" value="ECO:0007669"/>
    <property type="project" value="UniProtKB-KW"/>
</dbReference>
<feature type="compositionally biased region" description="Acidic residues" evidence="18">
    <location>
        <begin position="447"/>
        <end position="465"/>
    </location>
</feature>
<evidence type="ECO:0000256" key="6">
    <source>
        <dbReference type="ARBA" id="ARBA00022553"/>
    </source>
</evidence>
<dbReference type="InterPro" id="IPR000909">
    <property type="entry name" value="PLipase_C_PInositol-sp_X_dom"/>
</dbReference>
<feature type="domain" description="EF-hand" evidence="22">
    <location>
        <begin position="209"/>
        <end position="245"/>
    </location>
</feature>
<dbReference type="InterPro" id="IPR015359">
    <property type="entry name" value="PLC_EF-hand-like"/>
</dbReference>
<evidence type="ECO:0000256" key="2">
    <source>
        <dbReference type="ARBA" id="ARBA00004236"/>
    </source>
</evidence>
<evidence type="ECO:0000256" key="4">
    <source>
        <dbReference type="ARBA" id="ARBA00022475"/>
    </source>
</evidence>
<keyword evidence="12 17" id="KW-0443">Lipid metabolism</keyword>
<organism evidence="23 24">
    <name type="scientific">Astyanax mexicanus</name>
    <name type="common">Blind cave fish</name>
    <name type="synonym">Astyanax fasciatus mexicanus</name>
    <dbReference type="NCBI Taxonomy" id="7994"/>
    <lineage>
        <taxon>Eukaryota</taxon>
        <taxon>Metazoa</taxon>
        <taxon>Chordata</taxon>
        <taxon>Craniata</taxon>
        <taxon>Vertebrata</taxon>
        <taxon>Euteleostomi</taxon>
        <taxon>Actinopterygii</taxon>
        <taxon>Neopterygii</taxon>
        <taxon>Teleostei</taxon>
        <taxon>Ostariophysi</taxon>
        <taxon>Characiformes</taxon>
        <taxon>Characoidei</taxon>
        <taxon>Acestrorhamphidae</taxon>
        <taxon>Acestrorhamphinae</taxon>
        <taxon>Astyanax</taxon>
    </lineage>
</organism>
<feature type="domain" description="PH" evidence="19">
    <location>
        <begin position="16"/>
        <end position="124"/>
    </location>
</feature>
<feature type="compositionally biased region" description="Basic and acidic residues" evidence="18">
    <location>
        <begin position="479"/>
        <end position="504"/>
    </location>
</feature>
<feature type="compositionally biased region" description="Basic residues" evidence="18">
    <location>
        <begin position="555"/>
        <end position="566"/>
    </location>
</feature>
<dbReference type="SUPFAM" id="SSF47473">
    <property type="entry name" value="EF-hand"/>
    <property type="match status" value="1"/>
</dbReference>
<dbReference type="GO" id="GO:0051209">
    <property type="term" value="P:release of sequestered calcium ion into cytosol"/>
    <property type="evidence" value="ECO:0007669"/>
    <property type="project" value="TreeGrafter"/>
</dbReference>
<dbReference type="GO" id="GO:0046488">
    <property type="term" value="P:phosphatidylinositol metabolic process"/>
    <property type="evidence" value="ECO:0007669"/>
    <property type="project" value="TreeGrafter"/>
</dbReference>
<keyword evidence="4" id="KW-1003">Cell membrane</keyword>
<dbReference type="InterPro" id="IPR017946">
    <property type="entry name" value="PLC-like_Pdiesterase_TIM-brl"/>
</dbReference>
<proteinExistence type="predicted"/>
<dbReference type="PROSITE" id="PS00018">
    <property type="entry name" value="EF_HAND_1"/>
    <property type="match status" value="1"/>
</dbReference>
<feature type="domain" description="PI-PLC Y-box" evidence="21">
    <location>
        <begin position="594"/>
        <end position="707"/>
    </location>
</feature>
<dbReference type="PROSITE" id="PS50003">
    <property type="entry name" value="PH_DOMAIN"/>
    <property type="match status" value="1"/>
</dbReference>
<dbReference type="InterPro" id="IPR001192">
    <property type="entry name" value="PI-PLC_fam"/>
</dbReference>
<comment type="function">
    <text evidence="16">The production of the second messenger molecules diacylglycerol (DAG) and inositol 1,4,5-trisphosphate (IP3) is mediated by activated phosphatidylinositol-specific phospholipase C enzymes. This phospholipase activity is very sensitive to calcium. May be important for formation and maintenance of the neuronal network in the postnatal brain.</text>
</comment>
<evidence type="ECO:0000256" key="9">
    <source>
        <dbReference type="ARBA" id="ARBA00022801"/>
    </source>
</evidence>
<keyword evidence="7" id="KW-0479">Metal-binding</keyword>
<dbReference type="PROSITE" id="PS50008">
    <property type="entry name" value="PIPLC_Y_DOMAIN"/>
    <property type="match status" value="1"/>
</dbReference>
<dbReference type="FunFam" id="3.20.20.190:FF:000006">
    <property type="entry name" value="Phosphoinositide phospholipase C"/>
    <property type="match status" value="1"/>
</dbReference>
<dbReference type="FunFam" id="1.10.238.10:FF:000005">
    <property type="entry name" value="Phosphoinositide phospholipase C"/>
    <property type="match status" value="1"/>
</dbReference>
<evidence type="ECO:0000259" key="22">
    <source>
        <dbReference type="PROSITE" id="PS50222"/>
    </source>
</evidence>
<keyword evidence="6" id="KW-0597">Phosphoprotein</keyword>
<dbReference type="InterPro" id="IPR046971">
    <property type="entry name" value="PLC-eta2_EFh"/>
</dbReference>
<dbReference type="PANTHER" id="PTHR10336:SF166">
    <property type="entry name" value="1-PHOSPHATIDYLINOSITOL 4,5-BISPHOSPHATE PHOSPHODIESTERASE ETA-2"/>
    <property type="match status" value="1"/>
</dbReference>
<dbReference type="GO" id="GO:0004435">
    <property type="term" value="F:phosphatidylinositol-4,5-bisphosphate phospholipase C activity"/>
    <property type="evidence" value="ECO:0007669"/>
    <property type="project" value="UniProtKB-EC"/>
</dbReference>
<dbReference type="SUPFAM" id="SSF51695">
    <property type="entry name" value="PLC-like phosphodiesterases"/>
    <property type="match status" value="1"/>
</dbReference>
<dbReference type="Proteomes" id="UP000694621">
    <property type="component" value="Unplaced"/>
</dbReference>
<feature type="region of interest" description="Disordered" evidence="18">
    <location>
        <begin position="895"/>
        <end position="946"/>
    </location>
</feature>
<dbReference type="CDD" id="cd00275">
    <property type="entry name" value="C2_PLC_like"/>
    <property type="match status" value="1"/>
</dbReference>
<evidence type="ECO:0000256" key="14">
    <source>
        <dbReference type="ARBA" id="ARBA00023224"/>
    </source>
</evidence>
<keyword evidence="9 17" id="KW-0378">Hydrolase</keyword>
<reference evidence="23" key="1">
    <citation type="submission" date="2025-08" db="UniProtKB">
        <authorList>
            <consortium name="Ensembl"/>
        </authorList>
    </citation>
    <scope>IDENTIFICATION</scope>
</reference>
<dbReference type="FunFam" id="2.60.40.150:FF:000018">
    <property type="entry name" value="Phosphoinositide phospholipase C"/>
    <property type="match status" value="1"/>
</dbReference>
<comment type="subcellular location">
    <subcellularLocation>
        <location evidence="2">Cell membrane</location>
    </subcellularLocation>
    <subcellularLocation>
        <location evidence="3">Cytoplasm</location>
    </subcellularLocation>
</comment>
<sequence>MWCVHWCDQGVEKCMSSMQTGTQMVKLRGGSKGLVRYFYLDEHKSCIRWRPSRKNERAKISIDSIREVCEGKQSEIFQRYADGSFDPNCCFSIYYGEHMESLDLVSGTGEEARTWITGLKYLMAGISDEDSLAKRQRTRDQYPFLWNMLGFFLHSFYFTTGGGEHAEMHTLNCASTWLKHTFTEADKNGDGSLSISEVLQLLHKLNVNLPRQKVKQMFKEADTDDNQGTLGFDEFCSFYKMMSTRRDLYLLMLTYSNHKDHLDTDDLARFLENEQKMTRVTKEHCLEIVAKFEPCPENQKQGVLGIDGFTSYMRSPSGDIFNPEHYEVNQEMTQPLCNYFIASSHNTYLMGDQLMSQSRVDMYAWVLQAGCRCVEVDCWDGQDGEPIVHHGYTLTSKILFKDVIETINKYAFQYMNKLTQCCVLRCVCVLCCVVCVQGKKLPPNIDENAEEGDVSDEDSADEMEDDCKLMNGDTSMNRKQVENVAKKKLDSLMKESKIRDREDPDSFTIAALPPSGKHDDKADAKGKGDDAMDTGDEANPSSNKRMGRSFMGSFSKRKKKTSKLKKTSSFEDTDTDQESSSSASKKTMKLSRALSDLVKYTKSVAMQDLETQGGSSWLVSSLSETKAHQLMQQKPAQFIRFNQRQLSRVYPSSYRVDSSNFNPQPFWNSGCHLVALNYQSEGRVLQLNRAKFYTNGNCGYVLKPKCMCEGPFNPMLEDPLPGQMRKQLVLKIISGQQLPKPKDSMLGDRGEIIDPFVEVEIIGLPIDCCKEQTRVVDDNGFNPMWEETLVFTVHMPEIALVRFLVWDHDPIGQDFIGQRTLAFNSMMPGYRHVYLEGMEEASIFVHVAVNDITGKVRAASGIKGLFHRNPKQSSLDSHAAALRGRKPPFGAHLLRRTASAPTKGQPKVKRGFPEISIDTKDCSSEGASEERESEEGPADPLDEKQGVFARVAVNSSGRVGMTSNCIKCVIGTKESPDLERKATGSPSQQSQAPPRPERASRSPMASRRIQPDLCRQSFAPPNYGSNCRAISPTNNGKGLSDSIWSSSSSLGSLDLPPMISPQVMDNRKRAVGTLQREMNALFAQKMEEIRSKSPFSVSNIYYLRQKHWTWLVSTTISSPTLI</sequence>
<evidence type="ECO:0000259" key="20">
    <source>
        <dbReference type="PROSITE" id="PS50004"/>
    </source>
</evidence>
<evidence type="ECO:0000256" key="12">
    <source>
        <dbReference type="ARBA" id="ARBA00023098"/>
    </source>
</evidence>
<dbReference type="Ensembl" id="ENSAMXT00005035380.1">
    <property type="protein sequence ID" value="ENSAMXP00005032365.1"/>
    <property type="gene ID" value="ENSAMXG00005015730.1"/>
</dbReference>
<keyword evidence="5" id="KW-0963">Cytoplasm</keyword>
<dbReference type="CDD" id="cd16221">
    <property type="entry name" value="EFh_PI-PLCeta2"/>
    <property type="match status" value="1"/>
</dbReference>
<dbReference type="SUPFAM" id="SSF50729">
    <property type="entry name" value="PH domain-like"/>
    <property type="match status" value="1"/>
</dbReference>
<dbReference type="FunFam" id="1.10.238.10:FF:000036">
    <property type="entry name" value="Phosphoinositide phospholipase C"/>
    <property type="match status" value="1"/>
</dbReference>
<feature type="compositionally biased region" description="Basic and acidic residues" evidence="18">
    <location>
        <begin position="516"/>
        <end position="530"/>
    </location>
</feature>
<accession>A0A8B9RC88</accession>
<dbReference type="InterPro" id="IPR018247">
    <property type="entry name" value="EF_Hand_1_Ca_BS"/>
</dbReference>
<comment type="cofactor">
    <cofactor evidence="1">
        <name>Ca(2+)</name>
        <dbReference type="ChEBI" id="CHEBI:29108"/>
    </cofactor>
</comment>
<dbReference type="CDD" id="cd13364">
    <property type="entry name" value="PH_PLC_eta"/>
    <property type="match status" value="1"/>
</dbReference>
<dbReference type="EC" id="3.1.4.11" evidence="17"/>
<dbReference type="InterPro" id="IPR000008">
    <property type="entry name" value="C2_dom"/>
</dbReference>
<dbReference type="AlphaFoldDB" id="A0A8B9RC88"/>
<name>A0A8B9RC88_ASTMX</name>
<evidence type="ECO:0000256" key="1">
    <source>
        <dbReference type="ARBA" id="ARBA00001913"/>
    </source>
</evidence>
<evidence type="ECO:0000256" key="3">
    <source>
        <dbReference type="ARBA" id="ARBA00004496"/>
    </source>
</evidence>
<feature type="domain" description="EF-hand" evidence="22">
    <location>
        <begin position="173"/>
        <end position="208"/>
    </location>
</feature>
<dbReference type="SMART" id="SM00054">
    <property type="entry name" value="EFh"/>
    <property type="match status" value="2"/>
</dbReference>
<feature type="region of interest" description="Disordered" evidence="18">
    <location>
        <begin position="445"/>
        <end position="588"/>
    </location>
</feature>
<evidence type="ECO:0000256" key="10">
    <source>
        <dbReference type="ARBA" id="ARBA00022837"/>
    </source>
</evidence>
<evidence type="ECO:0000259" key="21">
    <source>
        <dbReference type="PROSITE" id="PS50008"/>
    </source>
</evidence>
<evidence type="ECO:0000256" key="8">
    <source>
        <dbReference type="ARBA" id="ARBA00022737"/>
    </source>
</evidence>
<evidence type="ECO:0000313" key="24">
    <source>
        <dbReference type="Proteomes" id="UP000694621"/>
    </source>
</evidence>
<dbReference type="SMART" id="SM00239">
    <property type="entry name" value="C2"/>
    <property type="match status" value="1"/>
</dbReference>
<evidence type="ECO:0000256" key="15">
    <source>
        <dbReference type="ARBA" id="ARBA00023674"/>
    </source>
</evidence>
<dbReference type="Gene3D" id="2.30.29.30">
    <property type="entry name" value="Pleckstrin-homology domain (PH domain)/Phosphotyrosine-binding domain (PTB)"/>
    <property type="match status" value="1"/>
</dbReference>
<evidence type="ECO:0000256" key="13">
    <source>
        <dbReference type="ARBA" id="ARBA00023136"/>
    </source>
</evidence>
<dbReference type="PROSITE" id="PS50222">
    <property type="entry name" value="EF_HAND_2"/>
    <property type="match status" value="2"/>
</dbReference>
<dbReference type="Pfam" id="PF00168">
    <property type="entry name" value="C2"/>
    <property type="match status" value="1"/>
</dbReference>
<dbReference type="GO" id="GO:0005737">
    <property type="term" value="C:cytoplasm"/>
    <property type="evidence" value="ECO:0007669"/>
    <property type="project" value="UniProtKB-SubCell"/>
</dbReference>
<evidence type="ECO:0000256" key="11">
    <source>
        <dbReference type="ARBA" id="ARBA00022963"/>
    </source>
</evidence>
<dbReference type="GO" id="GO:0005509">
    <property type="term" value="F:calcium ion binding"/>
    <property type="evidence" value="ECO:0007669"/>
    <property type="project" value="InterPro"/>
</dbReference>
<keyword evidence="13" id="KW-0472">Membrane</keyword>
<protein>
    <recommendedName>
        <fullName evidence="17">Phosphoinositide phospholipase C</fullName>
        <ecNumber evidence="17">3.1.4.11</ecNumber>
    </recommendedName>
</protein>
<evidence type="ECO:0000256" key="16">
    <source>
        <dbReference type="ARBA" id="ARBA00054490"/>
    </source>
</evidence>
<comment type="catalytic activity">
    <reaction evidence="15">
        <text>a 1,2-diacyl-sn-glycero-3-phospho-(1D-myo-inositol-4,5-bisphosphate) + H2O = 1D-myo-inositol 1,4,5-trisphosphate + a 1,2-diacyl-sn-glycerol + H(+)</text>
        <dbReference type="Rhea" id="RHEA:33179"/>
        <dbReference type="ChEBI" id="CHEBI:15377"/>
        <dbReference type="ChEBI" id="CHEBI:15378"/>
        <dbReference type="ChEBI" id="CHEBI:17815"/>
        <dbReference type="ChEBI" id="CHEBI:58456"/>
        <dbReference type="ChEBI" id="CHEBI:203600"/>
        <dbReference type="EC" id="3.1.4.11"/>
    </reaction>
    <physiologicalReaction direction="left-to-right" evidence="15">
        <dbReference type="Rhea" id="RHEA:33180"/>
    </physiologicalReaction>
</comment>
<dbReference type="PRINTS" id="PR00390">
    <property type="entry name" value="PHPHLIPASEC"/>
</dbReference>
<dbReference type="GO" id="GO:0005886">
    <property type="term" value="C:plasma membrane"/>
    <property type="evidence" value="ECO:0007669"/>
    <property type="project" value="UniProtKB-SubCell"/>
</dbReference>
<dbReference type="Gene3D" id="3.20.20.190">
    <property type="entry name" value="Phosphatidylinositol (PI) phosphodiesterase"/>
    <property type="match status" value="2"/>
</dbReference>
<dbReference type="InterPro" id="IPR011992">
    <property type="entry name" value="EF-hand-dom_pair"/>
</dbReference>
<dbReference type="PROSITE" id="PS50007">
    <property type="entry name" value="PIPLC_X_DOMAIN"/>
    <property type="match status" value="1"/>
</dbReference>
<dbReference type="Pfam" id="PF09279">
    <property type="entry name" value="EF-hand_like"/>
    <property type="match status" value="1"/>
</dbReference>
<dbReference type="Pfam" id="PF00388">
    <property type="entry name" value="PI-PLC-X"/>
    <property type="match status" value="1"/>
</dbReference>
<evidence type="ECO:0000256" key="7">
    <source>
        <dbReference type="ARBA" id="ARBA00022723"/>
    </source>
</evidence>
<dbReference type="Gene3D" id="1.10.238.10">
    <property type="entry name" value="EF-hand"/>
    <property type="match status" value="2"/>
</dbReference>
<dbReference type="InterPro" id="IPR001711">
    <property type="entry name" value="PLipase_C_Pinositol-sp_Y"/>
</dbReference>
<dbReference type="InterPro" id="IPR001849">
    <property type="entry name" value="PH_domain"/>
</dbReference>
<dbReference type="GO" id="GO:0048015">
    <property type="term" value="P:phosphatidylinositol-mediated signaling"/>
    <property type="evidence" value="ECO:0007669"/>
    <property type="project" value="TreeGrafter"/>
</dbReference>
<dbReference type="InterPro" id="IPR002048">
    <property type="entry name" value="EF_hand_dom"/>
</dbReference>
<keyword evidence="14" id="KW-0807">Transducer</keyword>
<keyword evidence="10" id="KW-0106">Calcium</keyword>
<dbReference type="InterPro" id="IPR011993">
    <property type="entry name" value="PH-like_dom_sf"/>
</dbReference>
<dbReference type="SMART" id="SM00149">
    <property type="entry name" value="PLCYc"/>
    <property type="match status" value="1"/>
</dbReference>
<dbReference type="SMART" id="SM00233">
    <property type="entry name" value="PH"/>
    <property type="match status" value="1"/>
</dbReference>
<dbReference type="PANTHER" id="PTHR10336">
    <property type="entry name" value="PHOSPHOINOSITIDE-SPECIFIC PHOSPHOLIPASE C FAMILY PROTEIN"/>
    <property type="match status" value="1"/>
</dbReference>
<evidence type="ECO:0000256" key="5">
    <source>
        <dbReference type="ARBA" id="ARBA00022490"/>
    </source>
</evidence>
<feature type="region of interest" description="Disordered" evidence="18">
    <location>
        <begin position="976"/>
        <end position="1009"/>
    </location>
</feature>
<evidence type="ECO:0000313" key="23">
    <source>
        <dbReference type="Ensembl" id="ENSAMXP00005032365.1"/>
    </source>
</evidence>
<evidence type="ECO:0000256" key="18">
    <source>
        <dbReference type="SAM" id="MobiDB-lite"/>
    </source>
</evidence>
<dbReference type="Pfam" id="PF00387">
    <property type="entry name" value="PI-PLC-Y"/>
    <property type="match status" value="1"/>
</dbReference>
<dbReference type="FunFam" id="2.30.29.30:FF:000063">
    <property type="entry name" value="Phosphoinositide phospholipase C"/>
    <property type="match status" value="1"/>
</dbReference>
<dbReference type="PROSITE" id="PS50004">
    <property type="entry name" value="C2"/>
    <property type="match status" value="1"/>
</dbReference>
<dbReference type="InterPro" id="IPR035892">
    <property type="entry name" value="C2_domain_sf"/>
</dbReference>
<evidence type="ECO:0000256" key="17">
    <source>
        <dbReference type="RuleBase" id="RU361133"/>
    </source>
</evidence>